<proteinExistence type="predicted"/>
<evidence type="ECO:0000313" key="3">
    <source>
        <dbReference type="Proteomes" id="UP000198960"/>
    </source>
</evidence>
<keyword evidence="2" id="KW-0255">Endonuclease</keyword>
<dbReference type="RefSeq" id="WP_170861251.1">
    <property type="nucleotide sequence ID" value="NZ_FOEE01000025.1"/>
</dbReference>
<name>A0A1H8WPP2_9ACTN</name>
<dbReference type="GO" id="GO:0004519">
    <property type="term" value="F:endonuclease activity"/>
    <property type="evidence" value="ECO:0007669"/>
    <property type="project" value="UniProtKB-KW"/>
</dbReference>
<dbReference type="GO" id="GO:0008270">
    <property type="term" value="F:zinc ion binding"/>
    <property type="evidence" value="ECO:0007669"/>
    <property type="project" value="InterPro"/>
</dbReference>
<sequence length="481" mass="54368">MPTAWKGDRRYCSQICSDARWERRPCETCGEELVLRRGKYRRWCDATCRMQARTEARTCPGCGTTFTVKRTSKVTYCTKSCWLTTRAAEHAHTVADARAAASSATAHLGEATELTPRFSTCITCQSVFPSRYGENNLFCSWKCRRLPYCVACTVLIDAERRRGDRQFCSDTCRAAHRADPHVSDRIRRCWFCLRLRPRDEFMNGQGLRHRCADCAAVYRAGRRASYAARNAARRASLESRTIPFTAAQRAQRWEMWAGRCWICGISDASEEDHVKPVSKGGWHCLANLRPICGPCNSSKNDRWPLTEAERRPNFRHPNAHLGCDPGRPKVAIRIQLTCPTCGKEFSALPGDRGRTYCSPRCARISSRGEISPREDRTCLICGATFRVLASSRQQLCSVACRRVNQRRPLHEFTCERCGKVFARRSNRFRFCSKSCAVRTNTHTHTCAVCGSAFLGKNTRKFCSRRCAGIASHWPAPSPGTS</sequence>
<keyword evidence="2" id="KW-0540">Nuclease</keyword>
<dbReference type="STRING" id="673521.SAMN05660991_04615"/>
<dbReference type="InterPro" id="IPR002711">
    <property type="entry name" value="HNH"/>
</dbReference>
<dbReference type="CDD" id="cd00085">
    <property type="entry name" value="HNHc"/>
    <property type="match status" value="1"/>
</dbReference>
<protein>
    <submittedName>
        <fullName evidence="2">5-methylcytosine-specific restriction endonuclease McrA</fullName>
    </submittedName>
</protein>
<accession>A0A1H8WPP2</accession>
<organism evidence="2 3">
    <name type="scientific">Trujillonella endophytica</name>
    <dbReference type="NCBI Taxonomy" id="673521"/>
    <lineage>
        <taxon>Bacteria</taxon>
        <taxon>Bacillati</taxon>
        <taxon>Actinomycetota</taxon>
        <taxon>Actinomycetes</taxon>
        <taxon>Geodermatophilales</taxon>
        <taxon>Geodermatophilaceae</taxon>
        <taxon>Trujillonella</taxon>
    </lineage>
</organism>
<gene>
    <name evidence="2" type="ORF">SAMN05660991_04615</name>
</gene>
<dbReference type="Proteomes" id="UP000198960">
    <property type="component" value="Unassembled WGS sequence"/>
</dbReference>
<evidence type="ECO:0000313" key="2">
    <source>
        <dbReference type="EMBL" id="SEP29621.1"/>
    </source>
</evidence>
<dbReference type="EMBL" id="FOEE01000025">
    <property type="protein sequence ID" value="SEP29621.1"/>
    <property type="molecule type" value="Genomic_DNA"/>
</dbReference>
<dbReference type="Pfam" id="PF01844">
    <property type="entry name" value="HNH"/>
    <property type="match status" value="1"/>
</dbReference>
<evidence type="ECO:0000259" key="1">
    <source>
        <dbReference type="SMART" id="SM00507"/>
    </source>
</evidence>
<reference evidence="3" key="1">
    <citation type="submission" date="2016-10" db="EMBL/GenBank/DDBJ databases">
        <authorList>
            <person name="Varghese N."/>
            <person name="Submissions S."/>
        </authorList>
    </citation>
    <scope>NUCLEOTIDE SEQUENCE [LARGE SCALE GENOMIC DNA]</scope>
    <source>
        <strain evidence="3">DSM 45413</strain>
    </source>
</reference>
<feature type="domain" description="HNH nuclease" evidence="1">
    <location>
        <begin position="247"/>
        <end position="297"/>
    </location>
</feature>
<dbReference type="SMART" id="SM00507">
    <property type="entry name" value="HNHc"/>
    <property type="match status" value="1"/>
</dbReference>
<dbReference type="InterPro" id="IPR003615">
    <property type="entry name" value="HNH_nuc"/>
</dbReference>
<keyword evidence="2" id="KW-0378">Hydrolase</keyword>
<keyword evidence="3" id="KW-1185">Reference proteome</keyword>
<dbReference type="Gene3D" id="1.10.30.50">
    <property type="match status" value="1"/>
</dbReference>
<dbReference type="GO" id="GO:0003676">
    <property type="term" value="F:nucleic acid binding"/>
    <property type="evidence" value="ECO:0007669"/>
    <property type="project" value="InterPro"/>
</dbReference>
<dbReference type="AlphaFoldDB" id="A0A1H8WPP2"/>